<dbReference type="Gene3D" id="1.20.1070.10">
    <property type="entry name" value="Rhodopsin 7-helix transmembrane proteins"/>
    <property type="match status" value="1"/>
</dbReference>
<dbReference type="InterPro" id="IPR017452">
    <property type="entry name" value="GPCR_Rhodpsn_7TM"/>
</dbReference>
<keyword evidence="6" id="KW-0245">EGF-like domain</keyword>
<feature type="domain" description="G-protein coupled receptors family 1 profile" evidence="11">
    <location>
        <begin position="1918"/>
        <end position="2209"/>
    </location>
</feature>
<dbReference type="PANTHER" id="PTHR22722">
    <property type="entry name" value="LOW-DENSITY LIPOPROTEIN RECEPTOR-RELATED PROTEIN 2-RELATED"/>
    <property type="match status" value="1"/>
</dbReference>
<dbReference type="CDD" id="cd00054">
    <property type="entry name" value="EGF_CA"/>
    <property type="match status" value="1"/>
</dbReference>
<evidence type="ECO:0000313" key="12">
    <source>
        <dbReference type="EMBL" id="CAF0742619.1"/>
    </source>
</evidence>
<feature type="disulfide bond" evidence="7">
    <location>
        <begin position="1109"/>
        <end position="1121"/>
    </location>
</feature>
<feature type="domain" description="F-box" evidence="10">
    <location>
        <begin position="2"/>
        <end position="52"/>
    </location>
</feature>
<dbReference type="EMBL" id="CAJNOJ010000004">
    <property type="protein sequence ID" value="CAF0742619.1"/>
    <property type="molecule type" value="Genomic_DNA"/>
</dbReference>
<feature type="disulfide bond" evidence="6">
    <location>
        <begin position="1670"/>
        <end position="1679"/>
    </location>
</feature>
<evidence type="ECO:0000256" key="3">
    <source>
        <dbReference type="ARBA" id="ARBA00022989"/>
    </source>
</evidence>
<evidence type="ECO:0000313" key="14">
    <source>
        <dbReference type="Proteomes" id="UP000663828"/>
    </source>
</evidence>
<feature type="transmembrane region" description="Helical" evidence="8">
    <location>
        <begin position="2021"/>
        <end position="2039"/>
    </location>
</feature>
<feature type="disulfide bond" evidence="7">
    <location>
        <begin position="1116"/>
        <end position="1134"/>
    </location>
</feature>
<dbReference type="SUPFAM" id="SSF57196">
    <property type="entry name" value="EGF/Laminin"/>
    <property type="match status" value="2"/>
</dbReference>
<evidence type="ECO:0000256" key="1">
    <source>
        <dbReference type="ARBA" id="ARBA00004370"/>
    </source>
</evidence>
<evidence type="ECO:0000256" key="4">
    <source>
        <dbReference type="ARBA" id="ARBA00023136"/>
    </source>
</evidence>
<dbReference type="InterPro" id="IPR036055">
    <property type="entry name" value="LDL_receptor-like_sf"/>
</dbReference>
<name>A0A813NX36_ADIRI</name>
<feature type="disulfide bond" evidence="7">
    <location>
        <begin position="704"/>
        <end position="722"/>
    </location>
</feature>
<feature type="disulfide bond" evidence="6">
    <location>
        <begin position="1651"/>
        <end position="1668"/>
    </location>
</feature>
<feature type="transmembrane region" description="Helical" evidence="8">
    <location>
        <begin position="1992"/>
        <end position="2009"/>
    </location>
</feature>
<dbReference type="PROSITE" id="PS50068">
    <property type="entry name" value="LDLRA_2"/>
    <property type="match status" value="2"/>
</dbReference>
<protein>
    <submittedName>
        <fullName evidence="13">Uncharacterized protein</fullName>
    </submittedName>
</protein>
<dbReference type="OrthoDB" id="664115at2759"/>
<feature type="transmembrane region" description="Helical" evidence="8">
    <location>
        <begin position="1938"/>
        <end position="1959"/>
    </location>
</feature>
<dbReference type="PROSITE" id="PS50181">
    <property type="entry name" value="FBOX"/>
    <property type="match status" value="1"/>
</dbReference>
<reference evidence="13" key="1">
    <citation type="submission" date="2021-02" db="EMBL/GenBank/DDBJ databases">
        <authorList>
            <person name="Nowell W R."/>
        </authorList>
    </citation>
    <scope>NUCLEOTIDE SEQUENCE</scope>
</reference>
<dbReference type="CDD" id="cd00637">
    <property type="entry name" value="7tm_classA_rhodopsin-like"/>
    <property type="match status" value="1"/>
</dbReference>
<feature type="transmembrane region" description="Helical" evidence="8">
    <location>
        <begin position="2078"/>
        <end position="2100"/>
    </location>
</feature>
<keyword evidence="2 8" id="KW-0812">Transmembrane</keyword>
<accession>A0A813NX36</accession>
<keyword evidence="14" id="KW-1185">Reference proteome</keyword>
<dbReference type="Proteomes" id="UP000663852">
    <property type="component" value="Unassembled WGS sequence"/>
</dbReference>
<comment type="caution">
    <text evidence="6">Lacks conserved residue(s) required for the propagation of feature annotation.</text>
</comment>
<feature type="transmembrane region" description="Helical" evidence="8">
    <location>
        <begin position="1901"/>
        <end position="1926"/>
    </location>
</feature>
<dbReference type="InterPro" id="IPR051221">
    <property type="entry name" value="LDLR-related"/>
</dbReference>
<comment type="caution">
    <text evidence="13">The sequence shown here is derived from an EMBL/GenBank/DDBJ whole genome shotgun (WGS) entry which is preliminary data.</text>
</comment>
<dbReference type="SMART" id="SM00181">
    <property type="entry name" value="EGF"/>
    <property type="match status" value="5"/>
</dbReference>
<dbReference type="GO" id="GO:0005886">
    <property type="term" value="C:plasma membrane"/>
    <property type="evidence" value="ECO:0007669"/>
    <property type="project" value="TreeGrafter"/>
</dbReference>
<feature type="disulfide bond" evidence="7">
    <location>
        <begin position="697"/>
        <end position="709"/>
    </location>
</feature>
<dbReference type="SUPFAM" id="SSF81321">
    <property type="entry name" value="Family A G protein-coupled receptor-like"/>
    <property type="match status" value="1"/>
</dbReference>
<dbReference type="InterPro" id="IPR001810">
    <property type="entry name" value="F-box_dom"/>
</dbReference>
<dbReference type="InterPro" id="IPR002172">
    <property type="entry name" value="LDrepeatLR_classA_rpt"/>
</dbReference>
<evidence type="ECO:0000313" key="13">
    <source>
        <dbReference type="EMBL" id="CAF0744429.1"/>
    </source>
</evidence>
<evidence type="ECO:0000259" key="10">
    <source>
        <dbReference type="PROSITE" id="PS50181"/>
    </source>
</evidence>
<keyword evidence="3 8" id="KW-1133">Transmembrane helix</keyword>
<dbReference type="PROSITE" id="PS50262">
    <property type="entry name" value="G_PROTEIN_RECEP_F1_2"/>
    <property type="match status" value="1"/>
</dbReference>
<dbReference type="PROSITE" id="PS00022">
    <property type="entry name" value="EGF_1"/>
    <property type="match status" value="4"/>
</dbReference>
<feature type="domain" description="EGF-like" evidence="9">
    <location>
        <begin position="1642"/>
        <end position="1680"/>
    </location>
</feature>
<evidence type="ECO:0000256" key="8">
    <source>
        <dbReference type="SAM" id="Phobius"/>
    </source>
</evidence>
<dbReference type="SMART" id="SM00192">
    <property type="entry name" value="LDLa"/>
    <property type="match status" value="8"/>
</dbReference>
<dbReference type="Gene3D" id="3.80.10.10">
    <property type="entry name" value="Ribonuclease Inhibitor"/>
    <property type="match status" value="1"/>
</dbReference>
<evidence type="ECO:0000256" key="2">
    <source>
        <dbReference type="ARBA" id="ARBA00022692"/>
    </source>
</evidence>
<evidence type="ECO:0000259" key="9">
    <source>
        <dbReference type="PROSITE" id="PS50026"/>
    </source>
</evidence>
<dbReference type="Gene3D" id="2.10.25.10">
    <property type="entry name" value="Laminin"/>
    <property type="match status" value="2"/>
</dbReference>
<keyword evidence="4 8" id="KW-0472">Membrane</keyword>
<dbReference type="InterPro" id="IPR032675">
    <property type="entry name" value="LRR_dom_sf"/>
</dbReference>
<dbReference type="InterPro" id="IPR000742">
    <property type="entry name" value="EGF"/>
</dbReference>
<dbReference type="SUPFAM" id="SSF52047">
    <property type="entry name" value="RNI-like"/>
    <property type="match status" value="1"/>
</dbReference>
<keyword evidence="5 6" id="KW-1015">Disulfide bond</keyword>
<feature type="transmembrane region" description="Helical" evidence="8">
    <location>
        <begin position="2189"/>
        <end position="2210"/>
    </location>
</feature>
<dbReference type="Gene3D" id="4.10.400.10">
    <property type="entry name" value="Low-density Lipoprotein Receptor"/>
    <property type="match status" value="2"/>
</dbReference>
<feature type="disulfide bond" evidence="6">
    <location>
        <begin position="1861"/>
        <end position="1870"/>
    </location>
</feature>
<sequence>MMFDFDTLPTEIFFEIFDYLTVYDLFYSWINLNTRINHIVRLYPIRLDFQRISRSKFDFICRYLKPTQVISISFSEEIMPNQVELFQNSFPYLHHKFLSLKQIQYINTSTILPHLPIYLSSLSIKTYLKTPNTNHLISQVLHQQAEHLTSLHVDGSYALRSITTTFPKLTHLTIDYCSITEFHQIIDLIQSSLVYLKLYLVKNDHTKILNLQSMAYTLRYLALSFSEEIIMSFESVVQSIEQLTNLKYFTIEATGTLDLMNGFLWESYIKRSGLQKLNFKFLLANFLACDEDKHSLLETFRSKFWLEDKQWYVACEKGNLKASRPIIYSLPYFQPSLIFYPSNHFLCLSKPNLEVFRFHRMSNLILTFVKTVQLPIRRFENVYTLTLFTPMLPSTELLQSIVNLQQVRQLDISLLKNPANDDLQVLIHSMTNLKCIKMQYDPSFIPPEHIDSYIFVQRDREIFVLSANIIERFCHLFVHIKCLEITVQSKEIMIRLLNHLINLEYVKIYCYLDRLTTIKSHWLKNNIPRLETAHFTYRVTSTCIILSIGGPEIMDESSMPKDLNDGPRTNVSITTVALEWKSTLEMAGRYAYYLQKPDQKNDDYLCQCNIDAKSFGKYCEYLLPTGSTFSTLVREQMKVKEANEEEVQKYSDVICYKTIECNSGLLCLDWRDICDGIQQCMFGYDEENCDKLEFNECEANEYRCMNGMCIPNEYFLDGEYDCMDLSDEKGMFDDQSCTFQQISLQCDERLCLPNYWSCGDGQCIPDRFNFQKSSTITATCRNRRNQYFMCEIHSKMSMWTMPNGKCYGGSDYIEDPKLDQCDYFVRCSFLSGTLANCHCGSGHGYCYSTANDSCLDAHIRYPNGSIIGPFLTFIYEKTRDWTVSRPDLMQINATIKCRGYMVHYETTQEYVNGFNFRQFEDEACQKGKKLVISSKSGYDINCYRNSQTFNHRSYNFIDVCQQSRECISAYRIQDGFTNCLDGNDEKQTKGTFNTCSSLQHHRFQCSANQSTCLSPISLGNLDVDCDNRFDESWFGTDITLAKLLCKRNSKDDCLLIRQYIERSWSFDKDSVQNMNATKTIPFRAYCDSFWDFSSKKDEDTHLCRAWWKCLENQWQCRTGQCIDRKWVLDNEWDCSDASDEEGILFPNNTFSSRNEQLISAESIIQKFKHEYEKAPLMSLCDHVTEFPCFRINSSDPLGNINGSNRPCIPLEKVGDGHIDCLGALDEQNTEEFCRRTTMLGKNFKCLSSNTCLSYSSVCDIRCPNQSDDRTVCYGEMRLPNCSHPRIDFTCFDGQCATGGWCDSEPDCTHSEDEYLCGHEKILTKTPRESIHRRNKEITVDYRDEPFQLPQIPAHVNKTKRIESPSTKTIESSDRTILEDPSTSLVSYQCNRGVGVFTLKSFVVCFCPQQYYGDRCQYHNDRITVMLHMNFSQSIYVQSNDASLLLKMLVLFIFKDEVLSSYEFHARPAVELTTYYKKIDHVVYSHSNQSMLYKRSRYLDRSNITLQHPYAVRIEVFHVKPDEKPSLIAVWQYPIYFDFLPSYRFAKVLHLTVPQTVGNPCSSSPCGKHRICQQILNDKSNYVCLCPENFHGSNCSILDQTCKNGYCAKDALCKPAYRGSLNRNELPYCVCPKGMYGFRCALKQDQCDSNPCRNNGTCIQAATPGQYYCVCGQHYQGTYCENERDVVRLYVNKSIEHQAAVIQYFSIDYTNLKFVLDDQQLFKQLPPSTFYRHEQKRKLSEIILIRLYRELQASMHLISVYIDSTSFNATIEATEMNQCQHVDKLFPPDEEISPIKYHFLCTNGTDLLCFYDMNYLCICDENHTHTECFEYDHSLDRCFNCLSGGKCIQGNRLKSDDYLCICLPCHSGKSCQFSSKSFSFTLDQLFSADLLSRNRFVRYASIYLLTIGSLVIFLIGFINNIFAFATFRRPKCRRYGSGQYLLFMSIINQISLGVLALRLIHLTINMLAQHFHPTFNNVCCSLLNYLLKSSSRLTYWLVALIAIERVYTTVFLNKQWLKKPYIARRLIILTTSGILVTSAYELPFVTSHSGFNDARSSICILAFPDHDSGWLYIHQGVTIINALVPFVINLCSMITIMYVVIQKKMLVSQGNIYSVRDENRTMSSVIQKDVSGGEDRSQTRLELFREVLYENKELVIGPAVTLVPQLFSLPLFIASLTLACQTIETSSIRYLITISYFITFIPQLISFFLYVSPSSLYSHEWHATDLSKRLTMLRYFRRSTKTVTRGSFDQIEDKHYTK</sequence>
<dbReference type="CDD" id="cd00112">
    <property type="entry name" value="LDLa"/>
    <property type="match status" value="2"/>
</dbReference>
<evidence type="ECO:0000256" key="5">
    <source>
        <dbReference type="ARBA" id="ARBA00023157"/>
    </source>
</evidence>
<evidence type="ECO:0000256" key="6">
    <source>
        <dbReference type="PROSITE-ProRule" id="PRU00076"/>
    </source>
</evidence>
<gene>
    <name evidence="12" type="ORF">EDS130_LOCUS1829</name>
    <name evidence="13" type="ORF">XAT740_LOCUS82</name>
</gene>
<dbReference type="GO" id="GO:0043235">
    <property type="term" value="C:receptor complex"/>
    <property type="evidence" value="ECO:0007669"/>
    <property type="project" value="TreeGrafter"/>
</dbReference>
<feature type="domain" description="EGF-like" evidence="9">
    <location>
        <begin position="1556"/>
        <end position="1595"/>
    </location>
</feature>
<feature type="domain" description="EGF-like" evidence="9">
    <location>
        <begin position="1833"/>
        <end position="1871"/>
    </location>
</feature>
<evidence type="ECO:0000256" key="7">
    <source>
        <dbReference type="PROSITE-ProRule" id="PRU00124"/>
    </source>
</evidence>
<dbReference type="Proteomes" id="UP000663828">
    <property type="component" value="Unassembled WGS sequence"/>
</dbReference>
<dbReference type="PRINTS" id="PR00261">
    <property type="entry name" value="LDLRECEPTOR"/>
</dbReference>
<dbReference type="EMBL" id="CAJNOR010000002">
    <property type="protein sequence ID" value="CAF0744429.1"/>
    <property type="molecule type" value="Genomic_DNA"/>
</dbReference>
<evidence type="ECO:0000259" key="11">
    <source>
        <dbReference type="PROSITE" id="PS50262"/>
    </source>
</evidence>
<dbReference type="PROSITE" id="PS50026">
    <property type="entry name" value="EGF_3"/>
    <property type="match status" value="3"/>
</dbReference>
<organism evidence="13 14">
    <name type="scientific">Adineta ricciae</name>
    <name type="common">Rotifer</name>
    <dbReference type="NCBI Taxonomy" id="249248"/>
    <lineage>
        <taxon>Eukaryota</taxon>
        <taxon>Metazoa</taxon>
        <taxon>Spiralia</taxon>
        <taxon>Gnathifera</taxon>
        <taxon>Rotifera</taxon>
        <taxon>Eurotatoria</taxon>
        <taxon>Bdelloidea</taxon>
        <taxon>Adinetida</taxon>
        <taxon>Adinetidae</taxon>
        <taxon>Adineta</taxon>
    </lineage>
</organism>
<comment type="subcellular location">
    <subcellularLocation>
        <location evidence="1">Membrane</location>
    </subcellularLocation>
</comment>
<feature type="disulfide bond" evidence="6">
    <location>
        <begin position="1585"/>
        <end position="1594"/>
    </location>
</feature>
<dbReference type="Pfam" id="PF00057">
    <property type="entry name" value="Ldl_recept_a"/>
    <property type="match status" value="2"/>
</dbReference>
<proteinExistence type="predicted"/>
<dbReference type="SUPFAM" id="SSF57424">
    <property type="entry name" value="LDL receptor-like module"/>
    <property type="match status" value="2"/>
</dbReference>